<evidence type="ECO:0000256" key="11">
    <source>
        <dbReference type="ARBA" id="ARBA00033407"/>
    </source>
</evidence>
<comment type="similarity">
    <text evidence="4">Belongs to the acyltransferase PapA5 family.</text>
</comment>
<evidence type="ECO:0000256" key="4">
    <source>
        <dbReference type="ARBA" id="ARBA00006558"/>
    </source>
</evidence>
<dbReference type="SUPFAM" id="SSF52777">
    <property type="entry name" value="CoA-dependent acyltransferases"/>
    <property type="match status" value="2"/>
</dbReference>
<evidence type="ECO:0000256" key="5">
    <source>
        <dbReference type="ARBA" id="ARBA00012866"/>
    </source>
</evidence>
<dbReference type="InterPro" id="IPR031641">
    <property type="entry name" value="PapA_C"/>
</dbReference>
<dbReference type="EC" id="2.3.1.282" evidence="5"/>
<dbReference type="InterPro" id="IPR023213">
    <property type="entry name" value="CAT-like_dom_sf"/>
</dbReference>
<dbReference type="PANTHER" id="PTHR28037:SF1">
    <property type="entry name" value="ALCOHOL O-ACETYLTRANSFERASE 1-RELATED"/>
    <property type="match status" value="1"/>
</dbReference>
<accession>A0A0P7BI27</accession>
<name>A0A0P7BI27_9BACT</name>
<dbReference type="Gene3D" id="3.30.559.10">
    <property type="entry name" value="Chloramphenicol acetyltransferase-like domain"/>
    <property type="match status" value="1"/>
</dbReference>
<dbReference type="Gene3D" id="3.30.559.30">
    <property type="entry name" value="Nonribosomal peptide synthetase, condensation domain"/>
    <property type="match status" value="1"/>
</dbReference>
<evidence type="ECO:0000256" key="3">
    <source>
        <dbReference type="ARBA" id="ARBA00001907"/>
    </source>
</evidence>
<sequence length="419" mass="48022">MSYRKLNDVEAALTDSNAAFPMSTVIVVSLEGSLRSSDVRHAMDRLQKRHTLLRAHISRQKKGYYFSPTEEPLDLSIHPRASADSWKKYVEEAVNRRYDTNRPLLYVLFLEDPKGENHTELILVFHHAIIDGISARQLLTDMLSLLGEEILEEHSTVSSGSYDYPEAYQGWPGRWKKLSFLARQMKDEVLYAFRGDTPAPLQNSENRICSLTLNTHETRQLLVTAGRQKLSFNNVLSAAMLSAYIKQKNRSRKQLFRSISFADIRHWMQPPVPDDVLGCYFSMTRFTLALPSASGTKEIARDLWKQMYQSGKTGDIVLFAQMSQTMIQLMLKTRKFRMASTALSYIGQLDLKTTYGHLKPLEVRTFISNNQIGPPVSAFGRLLYGRLRLDFTLLKNEFTEQESEQLMKSIRDSLLSFSK</sequence>
<evidence type="ECO:0000313" key="13">
    <source>
        <dbReference type="EMBL" id="KPM46715.1"/>
    </source>
</evidence>
<evidence type="ECO:0000256" key="8">
    <source>
        <dbReference type="ARBA" id="ARBA00023315"/>
    </source>
</evidence>
<keyword evidence="14" id="KW-1185">Reference proteome</keyword>
<dbReference type="STRING" id="1605367.AFM12_18235"/>
<dbReference type="AlphaFoldDB" id="A0A0P7BI27"/>
<comment type="catalytic activity">
    <reaction evidence="3">
        <text>2 a mycocerosyl-[mycocerosic acid synthase] + a phthiodiolone = a dimycocerosyl phthiodiolone + 2 holo-[mycocerosic acid synthase].</text>
        <dbReference type="EC" id="2.3.1.282"/>
    </reaction>
</comment>
<comment type="catalytic activity">
    <reaction evidence="1">
        <text>2 a mycocerosyl-[mycocerosic acid synthase] + a phthiocerol = a dimycocerosyl phthiocerol + 2 holo-[mycocerosic acid synthase].</text>
        <dbReference type="EC" id="2.3.1.282"/>
    </reaction>
</comment>
<gene>
    <name evidence="13" type="ORF">AFM12_18235</name>
</gene>
<dbReference type="Pfam" id="PF16911">
    <property type="entry name" value="PapA_C"/>
    <property type="match status" value="1"/>
</dbReference>
<evidence type="ECO:0000256" key="10">
    <source>
        <dbReference type="ARBA" id="ARBA00032317"/>
    </source>
</evidence>
<evidence type="ECO:0000256" key="1">
    <source>
        <dbReference type="ARBA" id="ARBA00000026"/>
    </source>
</evidence>
<dbReference type="GO" id="GO:0016746">
    <property type="term" value="F:acyltransferase activity"/>
    <property type="evidence" value="ECO:0007669"/>
    <property type="project" value="UniProtKB-KW"/>
</dbReference>
<comment type="caution">
    <text evidence="13">The sequence shown here is derived from an EMBL/GenBank/DDBJ whole genome shotgun (WGS) entry which is preliminary data.</text>
</comment>
<evidence type="ECO:0000256" key="9">
    <source>
        <dbReference type="ARBA" id="ARBA00030465"/>
    </source>
</evidence>
<dbReference type="Proteomes" id="UP000050454">
    <property type="component" value="Unassembled WGS sequence"/>
</dbReference>
<evidence type="ECO:0000313" key="14">
    <source>
        <dbReference type="Proteomes" id="UP000050454"/>
    </source>
</evidence>
<dbReference type="EMBL" id="LGTQ01000015">
    <property type="protein sequence ID" value="KPM46715.1"/>
    <property type="molecule type" value="Genomic_DNA"/>
</dbReference>
<keyword evidence="8" id="KW-0012">Acyltransferase</keyword>
<reference evidence="13 14" key="1">
    <citation type="submission" date="2015-07" db="EMBL/GenBank/DDBJ databases">
        <title>The draft genome sequence of Leadbetterella sp. JN14-9.</title>
        <authorList>
            <person name="Liu Y."/>
            <person name="Du J."/>
            <person name="Shao Z."/>
        </authorList>
    </citation>
    <scope>NUCLEOTIDE SEQUENCE [LARGE SCALE GENOMIC DNA]</scope>
    <source>
        <strain evidence="13 14">JN14-9</strain>
    </source>
</reference>
<evidence type="ECO:0000259" key="12">
    <source>
        <dbReference type="Pfam" id="PF16911"/>
    </source>
</evidence>
<evidence type="ECO:0000256" key="2">
    <source>
        <dbReference type="ARBA" id="ARBA00000625"/>
    </source>
</evidence>
<comment type="catalytic activity">
    <reaction evidence="2">
        <text>2 a mycocerosyl-[mycocerosic acid synthase] + a phenolphthiocerol = a dimycocerosyl phenolphthiocerol + 2 holo-[mycocerosic acid synthase].</text>
        <dbReference type="EC" id="2.3.1.282"/>
    </reaction>
</comment>
<dbReference type="PANTHER" id="PTHR28037">
    <property type="entry name" value="ALCOHOL O-ACETYLTRANSFERASE 1-RELATED"/>
    <property type="match status" value="1"/>
</dbReference>
<keyword evidence="7" id="KW-0808">Transferase</keyword>
<organism evidence="13 14">
    <name type="scientific">Jiulongibacter sediminis</name>
    <dbReference type="NCBI Taxonomy" id="1605367"/>
    <lineage>
        <taxon>Bacteria</taxon>
        <taxon>Pseudomonadati</taxon>
        <taxon>Bacteroidota</taxon>
        <taxon>Cytophagia</taxon>
        <taxon>Cytophagales</taxon>
        <taxon>Leadbetterellaceae</taxon>
        <taxon>Jiulongibacter</taxon>
    </lineage>
</organism>
<protein>
    <recommendedName>
        <fullName evidence="6">Phthiocerol/phthiodiolone dimycocerosyl transferase</fullName>
        <ecNumber evidence="5">2.3.1.282</ecNumber>
    </recommendedName>
    <alternativeName>
        <fullName evidence="11">Acyltransferase PapA5</fullName>
    </alternativeName>
    <alternativeName>
        <fullName evidence="9">Phthiocerol/phthiodiolone O-acyltransferase</fullName>
    </alternativeName>
    <alternativeName>
        <fullName evidence="10">Polyketide synthase-associated protein A5</fullName>
    </alternativeName>
</protein>
<proteinExistence type="inferred from homology"/>
<evidence type="ECO:0000256" key="7">
    <source>
        <dbReference type="ARBA" id="ARBA00022679"/>
    </source>
</evidence>
<evidence type="ECO:0000256" key="6">
    <source>
        <dbReference type="ARBA" id="ARBA00013449"/>
    </source>
</evidence>
<dbReference type="OrthoDB" id="5562587at2"/>
<dbReference type="RefSeq" id="WP_131458474.1">
    <property type="nucleotide sequence ID" value="NZ_JXSZ01000015.1"/>
</dbReference>
<dbReference type="InterPro" id="IPR052058">
    <property type="entry name" value="Alcohol_O-acetyltransferase"/>
</dbReference>
<feature type="domain" description="Phthiocerol/phthiodiolone dimycocerosyl transferase C-terminal" evidence="12">
    <location>
        <begin position="207"/>
        <end position="318"/>
    </location>
</feature>